<evidence type="ECO:0000313" key="2">
    <source>
        <dbReference type="Proteomes" id="UP001163324"/>
    </source>
</evidence>
<keyword evidence="2" id="KW-1185">Reference proteome</keyword>
<dbReference type="EMBL" id="CM047943">
    <property type="protein sequence ID" value="KAI9900786.1"/>
    <property type="molecule type" value="Genomic_DNA"/>
</dbReference>
<organism evidence="1 2">
    <name type="scientific">Trichothecium roseum</name>
    <dbReference type="NCBI Taxonomy" id="47278"/>
    <lineage>
        <taxon>Eukaryota</taxon>
        <taxon>Fungi</taxon>
        <taxon>Dikarya</taxon>
        <taxon>Ascomycota</taxon>
        <taxon>Pezizomycotina</taxon>
        <taxon>Sordariomycetes</taxon>
        <taxon>Hypocreomycetidae</taxon>
        <taxon>Hypocreales</taxon>
        <taxon>Hypocreales incertae sedis</taxon>
        <taxon>Trichothecium</taxon>
    </lineage>
</organism>
<reference evidence="1" key="1">
    <citation type="submission" date="2022-10" db="EMBL/GenBank/DDBJ databases">
        <title>Complete Genome of Trichothecium roseum strain YXFP-22015, a Plant Pathogen Isolated from Citrus.</title>
        <authorList>
            <person name="Wang Y."/>
            <person name="Zhu L."/>
        </authorList>
    </citation>
    <scope>NUCLEOTIDE SEQUENCE</scope>
    <source>
        <strain evidence="1">YXFP-22015</strain>
    </source>
</reference>
<evidence type="ECO:0000313" key="1">
    <source>
        <dbReference type="EMBL" id="KAI9900786.1"/>
    </source>
</evidence>
<protein>
    <submittedName>
        <fullName evidence="1">Uncharacterized protein</fullName>
    </submittedName>
</protein>
<dbReference type="Proteomes" id="UP001163324">
    <property type="component" value="Chromosome 4"/>
</dbReference>
<proteinExistence type="predicted"/>
<gene>
    <name evidence="1" type="ORF">N3K66_005048</name>
</gene>
<accession>A0ACC0V5P7</accession>
<comment type="caution">
    <text evidence="1">The sequence shown here is derived from an EMBL/GenBank/DDBJ whole genome shotgun (WGS) entry which is preliminary data.</text>
</comment>
<name>A0ACC0V5P7_9HYPO</name>
<sequence>MSTATPAKQPAAPEPKGRVVPSPVAIHDTPAAKAVSFGRPALLGALLLLRFGALVRDPVSALQTALPVVAVIQAAYLVLCVPVAGSPAVKAAKKARPGEKKRPEAGTPNSVVTAILSLLLTALVTPAVYILFILFGAPFLDHVSHTFLCAAHFSLLGVYPVFYARGVDAQAMLAVAGAYAPLDETFGGLLGSLFGAWLGAVPIPLDWDREWQKWPVTIIVGLYLGHAVGSKLIGTLFYGRAITLAESKED</sequence>